<dbReference type="EMBL" id="OM869692">
    <property type="protein sequence ID" value="UPW41902.1"/>
    <property type="molecule type" value="Genomic_DNA"/>
</dbReference>
<keyword evidence="1" id="KW-1133">Transmembrane helix</keyword>
<keyword evidence="1" id="KW-0812">Transmembrane</keyword>
<proteinExistence type="predicted"/>
<sequence length="39" mass="4448">MTGDTIAILIGVSIVAIFFFLFIALLVSIIRYFWRKGNK</sequence>
<feature type="transmembrane region" description="Helical" evidence="1">
    <location>
        <begin position="6"/>
        <end position="34"/>
    </location>
</feature>
<organism evidence="2">
    <name type="scientific">Dipodfec virus RodF1_80</name>
    <dbReference type="NCBI Taxonomy" id="2929312"/>
    <lineage>
        <taxon>Viruses</taxon>
        <taxon>Monodnaviria</taxon>
        <taxon>Sangervirae</taxon>
        <taxon>Phixviricota</taxon>
        <taxon>Malgrandaviricetes</taxon>
        <taxon>Petitvirales</taxon>
        <taxon>Microviridae</taxon>
    </lineage>
</organism>
<name>A0A976N2B3_9VIRU</name>
<evidence type="ECO:0000256" key="1">
    <source>
        <dbReference type="SAM" id="Phobius"/>
    </source>
</evidence>
<evidence type="ECO:0000313" key="2">
    <source>
        <dbReference type="EMBL" id="UPW41902.1"/>
    </source>
</evidence>
<keyword evidence="1" id="KW-0472">Membrane</keyword>
<accession>A0A976N2B3</accession>
<protein>
    <submittedName>
        <fullName evidence="2">Uncharacterized protein</fullName>
    </submittedName>
</protein>
<reference evidence="2" key="1">
    <citation type="submission" date="2022-02" db="EMBL/GenBank/DDBJ databases">
        <title>Towards deciphering the DNA virus diversity associated with rodent species in the families Cricetidae and Heteromyidae.</title>
        <authorList>
            <person name="Lund M."/>
            <person name="Larsen B.B."/>
            <person name="Gryseels S."/>
            <person name="Kraberger S."/>
            <person name="Rowsey D.M."/>
            <person name="Steger L."/>
            <person name="Yule K.M."/>
            <person name="Upham N.S."/>
            <person name="Worobey M."/>
            <person name="Van Doorslaer K."/>
            <person name="Varsani A."/>
        </authorList>
    </citation>
    <scope>NUCLEOTIDE SEQUENCE</scope>
    <source>
        <strain evidence="2">NeonRodF1_80</strain>
    </source>
</reference>